<evidence type="ECO:0000313" key="1">
    <source>
        <dbReference type="EMBL" id="KIJ07243.1"/>
    </source>
</evidence>
<dbReference type="HOGENOM" id="CLU_1886418_0_0_1"/>
<keyword evidence="2" id="KW-1185">Reference proteome</keyword>
<reference evidence="2" key="2">
    <citation type="submission" date="2015-01" db="EMBL/GenBank/DDBJ databases">
        <title>Evolutionary Origins and Diversification of the Mycorrhizal Mutualists.</title>
        <authorList>
            <consortium name="DOE Joint Genome Institute"/>
            <consortium name="Mycorrhizal Genomics Consortium"/>
            <person name="Kohler A."/>
            <person name="Kuo A."/>
            <person name="Nagy L.G."/>
            <person name="Floudas D."/>
            <person name="Copeland A."/>
            <person name="Barry K.W."/>
            <person name="Cichocki N."/>
            <person name="Veneault-Fourrey C."/>
            <person name="LaButti K."/>
            <person name="Lindquist E.A."/>
            <person name="Lipzen A."/>
            <person name="Lundell T."/>
            <person name="Morin E."/>
            <person name="Murat C."/>
            <person name="Riley R."/>
            <person name="Ohm R."/>
            <person name="Sun H."/>
            <person name="Tunlid A."/>
            <person name="Henrissat B."/>
            <person name="Grigoriev I.V."/>
            <person name="Hibbett D.S."/>
            <person name="Martin F."/>
        </authorList>
    </citation>
    <scope>NUCLEOTIDE SEQUENCE [LARGE SCALE GENOMIC DNA]</scope>
    <source>
        <strain evidence="2">ATCC 200175</strain>
    </source>
</reference>
<keyword evidence="1" id="KW-0808">Transferase</keyword>
<organism evidence="1 2">
    <name type="scientific">Paxillus involutus ATCC 200175</name>
    <dbReference type="NCBI Taxonomy" id="664439"/>
    <lineage>
        <taxon>Eukaryota</taxon>
        <taxon>Fungi</taxon>
        <taxon>Dikarya</taxon>
        <taxon>Basidiomycota</taxon>
        <taxon>Agaricomycotina</taxon>
        <taxon>Agaricomycetes</taxon>
        <taxon>Agaricomycetidae</taxon>
        <taxon>Boletales</taxon>
        <taxon>Paxilineae</taxon>
        <taxon>Paxillaceae</taxon>
        <taxon>Paxillus</taxon>
    </lineage>
</organism>
<evidence type="ECO:0000313" key="2">
    <source>
        <dbReference type="Proteomes" id="UP000053647"/>
    </source>
</evidence>
<dbReference type="EMBL" id="KN819964">
    <property type="protein sequence ID" value="KIJ07243.1"/>
    <property type="molecule type" value="Genomic_DNA"/>
</dbReference>
<gene>
    <name evidence="1" type="ORF">PAXINDRAFT_19559</name>
</gene>
<reference evidence="1 2" key="1">
    <citation type="submission" date="2014-06" db="EMBL/GenBank/DDBJ databases">
        <authorList>
            <consortium name="DOE Joint Genome Institute"/>
            <person name="Kuo A."/>
            <person name="Kohler A."/>
            <person name="Nagy L.G."/>
            <person name="Floudas D."/>
            <person name="Copeland A."/>
            <person name="Barry K.W."/>
            <person name="Cichocki N."/>
            <person name="Veneault-Fourrey C."/>
            <person name="LaButti K."/>
            <person name="Lindquist E.A."/>
            <person name="Lipzen A."/>
            <person name="Lundell T."/>
            <person name="Morin E."/>
            <person name="Murat C."/>
            <person name="Sun H."/>
            <person name="Tunlid A."/>
            <person name="Henrissat B."/>
            <person name="Grigoriev I.V."/>
            <person name="Hibbett D.S."/>
            <person name="Martin F."/>
            <person name="Nordberg H.P."/>
            <person name="Cantor M.N."/>
            <person name="Hua S.X."/>
        </authorList>
    </citation>
    <scope>NUCLEOTIDE SEQUENCE [LARGE SCALE GENOMIC DNA]</scope>
    <source>
        <strain evidence="1 2">ATCC 200175</strain>
    </source>
</reference>
<dbReference type="GO" id="GO:0016740">
    <property type="term" value="F:transferase activity"/>
    <property type="evidence" value="ECO:0007669"/>
    <property type="project" value="UniProtKB-KW"/>
</dbReference>
<dbReference type="AlphaFoldDB" id="A0A0C9T7U7"/>
<protein>
    <submittedName>
        <fullName evidence="1">Glycosyltransferase family 90 protein</fullName>
    </submittedName>
</protein>
<proteinExistence type="predicted"/>
<dbReference type="Proteomes" id="UP000053647">
    <property type="component" value="Unassembled WGS sequence"/>
</dbReference>
<accession>A0A0C9T7U7</accession>
<sequence length="135" mass="14880">MTNTISSPLNTFLESYRTAMDHAPIPSHLPWQFLSHMAGPFPQRTPIPRSSHYATPIHLHTGAEAEGVVPWDMKVDGRLGWRGSTTGMYASPSSTWMHSYRSQFVTATNALPEKRRCAACPEGYVGSCWGTRGSG</sequence>
<dbReference type="OrthoDB" id="541052at2759"/>
<name>A0A0C9T7U7_PAXIN</name>